<keyword evidence="4" id="KW-0249">Electron transport</keyword>
<evidence type="ECO:0000256" key="3">
    <source>
        <dbReference type="ARBA" id="ARBA00022723"/>
    </source>
</evidence>
<evidence type="ECO:0000313" key="8">
    <source>
        <dbReference type="EMBL" id="CAI2717604.1"/>
    </source>
</evidence>
<feature type="chain" id="PRO_5045028680" evidence="6">
    <location>
        <begin position="24"/>
        <end position="334"/>
    </location>
</feature>
<reference evidence="8 10" key="1">
    <citation type="submission" date="2022-09" db="EMBL/GenBank/DDBJ databases">
        <authorList>
            <person name="Kop L."/>
        </authorList>
    </citation>
    <scope>NUCLEOTIDE SEQUENCE [LARGE SCALE GENOMIC DNA]</scope>
    <source>
        <strain evidence="8 10">347</strain>
    </source>
</reference>
<evidence type="ECO:0000256" key="5">
    <source>
        <dbReference type="ARBA" id="ARBA00023004"/>
    </source>
</evidence>
<dbReference type="EC" id="1.9.6.-" evidence="8"/>
<dbReference type="EMBL" id="OX336137">
    <property type="protein sequence ID" value="CAI2717604.1"/>
    <property type="molecule type" value="Genomic_DNA"/>
</dbReference>
<sequence length="334" mass="36800">MKKTVVFVMIAAFVLGSAMVSSAATIEALNVGKRDIPIDPTDPFWSNYGPTKDRHIVIDMDPQMITNPMWPNPATKWVNVKAARNDKELAVRLEWSDGDRNDIMVQSQHYKDQAALMFPVKAGSEPPFTMGSDGERVNIWQWKATWDKEGAGKAGNSGMQDMEDYYADMAMGSAGYYMYEPDGDLLLKGALKSDMTGSKDERAKGGVHTGGAGEIANRSTYVDFGMGKNEGVYNPGRATHNILSDASMRRSPVEDLNAEGFSTLTTQANQDVDGKGNWSNNRWAVVFKRSLKTDDANDAQFSSGKVPMAIAIWNGQNKERNGQKAITAWNTLKY</sequence>
<evidence type="ECO:0000256" key="1">
    <source>
        <dbReference type="ARBA" id="ARBA00022448"/>
    </source>
</evidence>
<protein>
    <submittedName>
        <fullName evidence="8">Nitrite oxidoreductase, gamma subunit</fullName>
        <ecNumber evidence="8">1.9.6.-</ecNumber>
    </submittedName>
</protein>
<evidence type="ECO:0000313" key="10">
    <source>
        <dbReference type="Proteomes" id="UP001157733"/>
    </source>
</evidence>
<dbReference type="EMBL" id="OX336137">
    <property type="protein sequence ID" value="CAI2719694.1"/>
    <property type="molecule type" value="Genomic_DNA"/>
</dbReference>
<keyword evidence="2" id="KW-0349">Heme</keyword>
<keyword evidence="1" id="KW-0813">Transport</keyword>
<evidence type="ECO:0000256" key="4">
    <source>
        <dbReference type="ARBA" id="ARBA00022982"/>
    </source>
</evidence>
<dbReference type="SMART" id="SM00887">
    <property type="entry name" value="EB_dh"/>
    <property type="match status" value="1"/>
</dbReference>
<evidence type="ECO:0000313" key="9">
    <source>
        <dbReference type="EMBL" id="CAI2719694.1"/>
    </source>
</evidence>
<keyword evidence="6" id="KW-0732">Signal</keyword>
<evidence type="ECO:0000259" key="7">
    <source>
        <dbReference type="SMART" id="SM00887"/>
    </source>
</evidence>
<proteinExistence type="predicted"/>
<keyword evidence="8" id="KW-0560">Oxidoreductase</keyword>
<dbReference type="GO" id="GO:0016491">
    <property type="term" value="F:oxidoreductase activity"/>
    <property type="evidence" value="ECO:0007669"/>
    <property type="project" value="UniProtKB-KW"/>
</dbReference>
<dbReference type="Proteomes" id="UP001157733">
    <property type="component" value="Chromosome"/>
</dbReference>
<keyword evidence="10" id="KW-1185">Reference proteome</keyword>
<evidence type="ECO:0000256" key="6">
    <source>
        <dbReference type="SAM" id="SignalP"/>
    </source>
</evidence>
<dbReference type="Pfam" id="PF09459">
    <property type="entry name" value="EB_dh"/>
    <property type="match status" value="1"/>
</dbReference>
<dbReference type="Gene3D" id="2.60.40.1190">
    <property type="match status" value="1"/>
</dbReference>
<keyword evidence="5" id="KW-0408">Iron</keyword>
<evidence type="ECO:0000256" key="2">
    <source>
        <dbReference type="ARBA" id="ARBA00022617"/>
    </source>
</evidence>
<organism evidence="8 10">
    <name type="scientific">Nitrospina watsonii</name>
    <dbReference type="NCBI Taxonomy" id="1323948"/>
    <lineage>
        <taxon>Bacteria</taxon>
        <taxon>Pseudomonadati</taxon>
        <taxon>Nitrospinota/Tectimicrobiota group</taxon>
        <taxon>Nitrospinota</taxon>
        <taxon>Nitrospinia</taxon>
        <taxon>Nitrospinales</taxon>
        <taxon>Nitrospinaceae</taxon>
        <taxon>Nitrospina</taxon>
    </lineage>
</organism>
<accession>A0ABM9HBJ8</accession>
<keyword evidence="3" id="KW-0479">Metal-binding</keyword>
<feature type="signal peptide" evidence="6">
    <location>
        <begin position="1"/>
        <end position="23"/>
    </location>
</feature>
<gene>
    <name evidence="8" type="ORF">NSPWAT_0745</name>
    <name evidence="9" type="ORF">NSPWAT_2838</name>
</gene>
<dbReference type="InterPro" id="IPR019020">
    <property type="entry name" value="Cyt-c552/DMSO_Rdtase_haem-bd"/>
</dbReference>
<feature type="domain" description="Cytochrome c-552/DMSO reductase-like haem-binding" evidence="7">
    <location>
        <begin position="42"/>
        <end position="325"/>
    </location>
</feature>
<name>A0ABM9HBJ8_9BACT</name>